<dbReference type="AlphaFoldDB" id="A0A2M7MFS3"/>
<proteinExistence type="predicted"/>
<protein>
    <submittedName>
        <fullName evidence="1">Uncharacterized protein</fullName>
    </submittedName>
</protein>
<dbReference type="EMBL" id="PFJR01000016">
    <property type="protein sequence ID" value="PIX88489.1"/>
    <property type="molecule type" value="Genomic_DNA"/>
</dbReference>
<gene>
    <name evidence="1" type="ORF">COZ30_00655</name>
</gene>
<accession>A0A2M7MFS3</accession>
<comment type="caution">
    <text evidence="1">The sequence shown here is derived from an EMBL/GenBank/DDBJ whole genome shotgun (WGS) entry which is preliminary data.</text>
</comment>
<reference evidence="2" key="1">
    <citation type="submission" date="2017-09" db="EMBL/GenBank/DDBJ databases">
        <title>Depth-based differentiation of microbial function through sediment-hosted aquifers and enrichment of novel symbionts in the deep terrestrial subsurface.</title>
        <authorList>
            <person name="Probst A.J."/>
            <person name="Ladd B."/>
            <person name="Jarett J.K."/>
            <person name="Geller-Mcgrath D.E."/>
            <person name="Sieber C.M.K."/>
            <person name="Emerson J.B."/>
            <person name="Anantharaman K."/>
            <person name="Thomas B.C."/>
            <person name="Malmstrom R."/>
            <person name="Stieglmeier M."/>
            <person name="Klingl A."/>
            <person name="Woyke T."/>
            <person name="Ryan C.M."/>
            <person name="Banfield J.F."/>
        </authorList>
    </citation>
    <scope>NUCLEOTIDE SEQUENCE [LARGE SCALE GENOMIC DNA]</scope>
</reference>
<dbReference type="Proteomes" id="UP000230064">
    <property type="component" value="Unassembled WGS sequence"/>
</dbReference>
<sequence length="74" mass="8622">GWVAHGSRAKIFRGLKLLESLQFLSARQKFFTKFFASSSQFLKFYAHNVRRTYKVRGEAEHLGRAKRSRMSAVK</sequence>
<evidence type="ECO:0000313" key="2">
    <source>
        <dbReference type="Proteomes" id="UP000230064"/>
    </source>
</evidence>
<name>A0A2M7MFS3_9BACT</name>
<organism evidence="1 2">
    <name type="scientific">Candidatus Nealsonbacteria bacterium CG_4_10_14_3_um_filter_36_16</name>
    <dbReference type="NCBI Taxonomy" id="1974685"/>
    <lineage>
        <taxon>Bacteria</taxon>
        <taxon>Candidatus Nealsoniibacteriota</taxon>
    </lineage>
</organism>
<feature type="non-terminal residue" evidence="1">
    <location>
        <position position="1"/>
    </location>
</feature>
<evidence type="ECO:0000313" key="1">
    <source>
        <dbReference type="EMBL" id="PIX88489.1"/>
    </source>
</evidence>